<dbReference type="AlphaFoldDB" id="A0A1E1K5T5"/>
<proteinExistence type="predicted"/>
<dbReference type="EMBL" id="FJUX01000010">
    <property type="protein sequence ID" value="CZS91934.1"/>
    <property type="molecule type" value="Genomic_DNA"/>
</dbReference>
<dbReference type="Pfam" id="PF00085">
    <property type="entry name" value="Thioredoxin"/>
    <property type="match status" value="1"/>
</dbReference>
<dbReference type="PROSITE" id="PS51352">
    <property type="entry name" value="THIOREDOXIN_2"/>
    <property type="match status" value="1"/>
</dbReference>
<name>A0A1E1K5T5_9HELO</name>
<dbReference type="OrthoDB" id="19690at2759"/>
<dbReference type="Gene3D" id="3.40.30.10">
    <property type="entry name" value="Glutaredoxin"/>
    <property type="match status" value="1"/>
</dbReference>
<protein>
    <recommendedName>
        <fullName evidence="1">Thioredoxin domain-containing protein</fullName>
    </recommendedName>
</protein>
<evidence type="ECO:0000313" key="3">
    <source>
        <dbReference type="Proteomes" id="UP000178912"/>
    </source>
</evidence>
<feature type="domain" description="Thioredoxin" evidence="1">
    <location>
        <begin position="10"/>
        <end position="167"/>
    </location>
</feature>
<dbReference type="InterPro" id="IPR013766">
    <property type="entry name" value="Thioredoxin_domain"/>
</dbReference>
<dbReference type="CDD" id="cd02947">
    <property type="entry name" value="TRX_family"/>
    <property type="match status" value="1"/>
</dbReference>
<evidence type="ECO:0000259" key="1">
    <source>
        <dbReference type="PROSITE" id="PS51352"/>
    </source>
</evidence>
<gene>
    <name evidence="2" type="ORF">RAG0_02493</name>
</gene>
<keyword evidence="3" id="KW-1185">Reference proteome</keyword>
<organism evidence="2 3">
    <name type="scientific">Rhynchosporium agropyri</name>
    <dbReference type="NCBI Taxonomy" id="914238"/>
    <lineage>
        <taxon>Eukaryota</taxon>
        <taxon>Fungi</taxon>
        <taxon>Dikarya</taxon>
        <taxon>Ascomycota</taxon>
        <taxon>Pezizomycotina</taxon>
        <taxon>Leotiomycetes</taxon>
        <taxon>Helotiales</taxon>
        <taxon>Ploettnerulaceae</taxon>
        <taxon>Rhynchosporium</taxon>
    </lineage>
</organism>
<dbReference type="SUPFAM" id="SSF52833">
    <property type="entry name" value="Thioredoxin-like"/>
    <property type="match status" value="1"/>
</dbReference>
<dbReference type="InterPro" id="IPR036249">
    <property type="entry name" value="Thioredoxin-like_sf"/>
</dbReference>
<evidence type="ECO:0000313" key="2">
    <source>
        <dbReference type="EMBL" id="CZS91934.1"/>
    </source>
</evidence>
<accession>A0A1E1K5T5</accession>
<dbReference type="Proteomes" id="UP000178912">
    <property type="component" value="Unassembled WGS sequence"/>
</dbReference>
<reference evidence="3" key="1">
    <citation type="submission" date="2016-03" db="EMBL/GenBank/DDBJ databases">
        <authorList>
            <person name="Guldener U."/>
        </authorList>
    </citation>
    <scope>NUCLEOTIDE SEQUENCE [LARGE SCALE GENOMIC DNA]</scope>
    <source>
        <strain evidence="3">04CH-RAC-A.6.1</strain>
    </source>
</reference>
<sequence>MITRPNTRLLRVSLALTPFSLKCANTTIPARFFSTTKDKQAKNRVFTPVRRPDEFYSYLSLSISARTPLLTFWTASYCNTCKTVSPILQELINSGVGEEEGGITYCEIEYDSMDIMDSGLGMTYMITSMPTLLSFDRGEAQVGTKITDPKQMTDVEGLKEWIRNEAKRAGTGGGAGGSGLFGGLFGFGEKK</sequence>